<feature type="region of interest" description="Disordered" evidence="1">
    <location>
        <begin position="604"/>
        <end position="679"/>
    </location>
</feature>
<feature type="region of interest" description="Disordered" evidence="1">
    <location>
        <begin position="1"/>
        <end position="324"/>
    </location>
</feature>
<gene>
    <name evidence="2" type="ORF">I303_04194</name>
    <name evidence="3" type="ORF">I303_104825</name>
</gene>
<feature type="compositionally biased region" description="Polar residues" evidence="1">
    <location>
        <begin position="807"/>
        <end position="817"/>
    </location>
</feature>
<dbReference type="AlphaFoldDB" id="A0A1A6A4A0"/>
<feature type="compositionally biased region" description="Low complexity" evidence="1">
    <location>
        <begin position="266"/>
        <end position="278"/>
    </location>
</feature>
<proteinExistence type="predicted"/>
<reference evidence="3" key="2">
    <citation type="submission" date="2013-07" db="EMBL/GenBank/DDBJ databases">
        <authorList>
            <consortium name="The Broad Institute Genome Sequencing Platform"/>
            <person name="Cuomo C."/>
            <person name="Litvintseva A."/>
            <person name="Chen Y."/>
            <person name="Heitman J."/>
            <person name="Sun S."/>
            <person name="Springer D."/>
            <person name="Dromer F."/>
            <person name="Young S.K."/>
            <person name="Zeng Q."/>
            <person name="Gargeya S."/>
            <person name="Fitzgerald M."/>
            <person name="Abouelleil A."/>
            <person name="Alvarado L."/>
            <person name="Berlin A.M."/>
            <person name="Chapman S.B."/>
            <person name="Dewar J."/>
            <person name="Goldberg J."/>
            <person name="Griggs A."/>
            <person name="Gujja S."/>
            <person name="Hansen M."/>
            <person name="Howarth C."/>
            <person name="Imamovic A."/>
            <person name="Larimer J."/>
            <person name="McCowan C."/>
            <person name="Murphy C."/>
            <person name="Pearson M."/>
            <person name="Priest M."/>
            <person name="Roberts A."/>
            <person name="Saif S."/>
            <person name="Shea T."/>
            <person name="Sykes S."/>
            <person name="Wortman J."/>
            <person name="Nusbaum C."/>
            <person name="Birren B."/>
        </authorList>
    </citation>
    <scope>NUCLEOTIDE SEQUENCE</scope>
    <source>
        <strain evidence="3">CBS 10117</strain>
    </source>
</reference>
<feature type="compositionally biased region" description="Basic and acidic residues" evidence="1">
    <location>
        <begin position="818"/>
        <end position="827"/>
    </location>
</feature>
<feature type="compositionally biased region" description="Gly residues" evidence="1">
    <location>
        <begin position="108"/>
        <end position="122"/>
    </location>
</feature>
<dbReference type="GeneID" id="28967893"/>
<dbReference type="EMBL" id="CP144534">
    <property type="protein sequence ID" value="WWC62229.1"/>
    <property type="molecule type" value="Genomic_DNA"/>
</dbReference>
<name>A0A1A6A4A0_9TREE</name>
<reference evidence="2" key="1">
    <citation type="submission" date="2013-07" db="EMBL/GenBank/DDBJ databases">
        <title>The Genome Sequence of Cryptococcus dejecticola CBS10117.</title>
        <authorList>
            <consortium name="The Broad Institute Genome Sequencing Platform"/>
            <person name="Cuomo C."/>
            <person name="Litvintseva A."/>
            <person name="Chen Y."/>
            <person name="Heitman J."/>
            <person name="Sun S."/>
            <person name="Springer D."/>
            <person name="Dromer F."/>
            <person name="Young S.K."/>
            <person name="Zeng Q."/>
            <person name="Gargeya S."/>
            <person name="Fitzgerald M."/>
            <person name="Abouelleil A."/>
            <person name="Alvarado L."/>
            <person name="Berlin A.M."/>
            <person name="Chapman S.B."/>
            <person name="Dewar J."/>
            <person name="Goldberg J."/>
            <person name="Griggs A."/>
            <person name="Gujja S."/>
            <person name="Hansen M."/>
            <person name="Howarth C."/>
            <person name="Imamovic A."/>
            <person name="Larimer J."/>
            <person name="McCowan C."/>
            <person name="Murphy C."/>
            <person name="Pearson M."/>
            <person name="Priest M."/>
            <person name="Roberts A."/>
            <person name="Saif S."/>
            <person name="Shea T."/>
            <person name="Sykes S."/>
            <person name="Wortman J."/>
            <person name="Nusbaum C."/>
            <person name="Birren B."/>
        </authorList>
    </citation>
    <scope>NUCLEOTIDE SEQUENCE [LARGE SCALE GENOMIC DNA]</scope>
    <source>
        <strain evidence="2">CBS 10117</strain>
    </source>
</reference>
<feature type="region of interest" description="Disordered" evidence="1">
    <location>
        <begin position="407"/>
        <end position="458"/>
    </location>
</feature>
<keyword evidence="4" id="KW-1185">Reference proteome</keyword>
<feature type="compositionally biased region" description="Basic and acidic residues" evidence="1">
    <location>
        <begin position="41"/>
        <end position="50"/>
    </location>
</feature>
<feature type="compositionally biased region" description="Polar residues" evidence="1">
    <location>
        <begin position="301"/>
        <end position="312"/>
    </location>
</feature>
<feature type="compositionally biased region" description="Basic and acidic residues" evidence="1">
    <location>
        <begin position="241"/>
        <end position="257"/>
    </location>
</feature>
<dbReference type="KEGG" id="kdj:28967893"/>
<reference evidence="3" key="3">
    <citation type="submission" date="2024-02" db="EMBL/GenBank/DDBJ databases">
        <title>Comparative genomics of Cryptococcus and Kwoniella reveals pathogenesis evolution and contrasting modes of karyotype evolution via chromosome fusion or intercentromeric recombination.</title>
        <authorList>
            <person name="Coelho M.A."/>
            <person name="David-Palma M."/>
            <person name="Shea T."/>
            <person name="Bowers K."/>
            <person name="McGinley-Smith S."/>
            <person name="Mohammad A.W."/>
            <person name="Gnirke A."/>
            <person name="Yurkov A.M."/>
            <person name="Nowrousian M."/>
            <person name="Sun S."/>
            <person name="Cuomo C.A."/>
            <person name="Heitman J."/>
        </authorList>
    </citation>
    <scope>NUCLEOTIDE SEQUENCE</scope>
    <source>
        <strain evidence="3">CBS 10117</strain>
    </source>
</reference>
<evidence type="ECO:0000256" key="1">
    <source>
        <dbReference type="SAM" id="MobiDB-lite"/>
    </source>
</evidence>
<dbReference type="OrthoDB" id="2564618at2759"/>
<accession>A0A1A6A4A0</accession>
<organism evidence="2">
    <name type="scientific">Kwoniella dejecticola CBS 10117</name>
    <dbReference type="NCBI Taxonomy" id="1296121"/>
    <lineage>
        <taxon>Eukaryota</taxon>
        <taxon>Fungi</taxon>
        <taxon>Dikarya</taxon>
        <taxon>Basidiomycota</taxon>
        <taxon>Agaricomycotina</taxon>
        <taxon>Tremellomycetes</taxon>
        <taxon>Tremellales</taxon>
        <taxon>Cryptococcaceae</taxon>
        <taxon>Kwoniella</taxon>
    </lineage>
</organism>
<feature type="compositionally biased region" description="Pro residues" evidence="1">
    <location>
        <begin position="85"/>
        <end position="102"/>
    </location>
</feature>
<dbReference type="RefSeq" id="XP_018262715.1">
    <property type="nucleotide sequence ID" value="XM_018407504.1"/>
</dbReference>
<feature type="region of interest" description="Disordered" evidence="1">
    <location>
        <begin position="796"/>
        <end position="827"/>
    </location>
</feature>
<feature type="compositionally biased region" description="Low complexity" evidence="1">
    <location>
        <begin position="18"/>
        <end position="28"/>
    </location>
</feature>
<feature type="compositionally biased region" description="Low complexity" evidence="1">
    <location>
        <begin position="613"/>
        <end position="625"/>
    </location>
</feature>
<feature type="compositionally biased region" description="Polar residues" evidence="1">
    <location>
        <begin position="168"/>
        <end position="199"/>
    </location>
</feature>
<evidence type="ECO:0000313" key="4">
    <source>
        <dbReference type="Proteomes" id="UP000078595"/>
    </source>
</evidence>
<dbReference type="Proteomes" id="UP000078595">
    <property type="component" value="Chromosome 5"/>
</dbReference>
<evidence type="ECO:0000313" key="2">
    <source>
        <dbReference type="EMBL" id="OBR84873.1"/>
    </source>
</evidence>
<sequence length="924" mass="100947">MTNNHAPRHKRSQAKGLISIPTPTSSSTFMIDQPYQHQHQHRDEETRPRFSGESLTPNDGYSGLFTSGLLPNCVPTPSPTLSSFPSPPRPDTQPSPPKPYLAPPYYGNVGGSGPGLGSGLGLGTPTRRRRSSIIHTTPGSVSPKKLKSAGTDNGVERALDNVMRNLRVTMSMTTTPKKNSCSYNGPQSRWSSSTEGSTLESHHEDEESGSGGLFGKPRKSSETTRSKLTIRSTKSSKKGRKSEDTQRGMDIDCDDGRPQVPPIPQIPTTISIPIPSTPGRSRRMMNGLVKRLGLTPKKSKQSLPPSLPANQFSEREVPPSIPELPLALPPPLPIEIEDRVIAKKGSFSTLRSAITKKSSNTTLKSFKSASHPHHPFATCTYGEEEAPPIPSGLPKARYHDKEIDAEMPDYFPSTPRSRAIGRRTPKSSIGPPRLQPDLSPSKFLNQLPRKAPETPKRDAFDIDRNMLATHQTPPPASDRLGGVIRFEEEELGDIVMCPDTCPTSPNQSTELPDLEGDTSVDRSQEIFTPISVSKKHDAKPTQAQLVIQQTMNSLTRGQNGLASPFRSGVLSTPTTPSLDHTVFAKATKSKPVLLNLDPVKKKMVHPGLASPAQIQSQSRSQGESQRTLRSKKSKDRLAIGPGGPLSMKNVNSLGLPVPTSASEHAGNKSKTSRKDPLGIINRFRSSSKVNIDSEYADMPFRGGAGDGWSTPLPLPLPLAGPYAGIGSVAFPEPRPSGSGDLPRPRKLNLGTVESYFDENLNTFRAASANRNESGFGITTGLSTRTPLNVSQTRGVLPDFSAPPPPTSNHTSFNSNMEQSKRASGDRMEDVRDRFGDEFDNIEQSPEYFFQLERPVQDDFDIDIDSDGEDENEGNIYRDREDKTLKKMRMSGHTIHTMTTGEGAEEWELEKYLRDWESDHAQEAV</sequence>
<protein>
    <submittedName>
        <fullName evidence="2">Uncharacterized protein</fullName>
    </submittedName>
</protein>
<dbReference type="EMBL" id="KI894031">
    <property type="protein sequence ID" value="OBR84873.1"/>
    <property type="molecule type" value="Genomic_DNA"/>
</dbReference>
<evidence type="ECO:0000313" key="3">
    <source>
        <dbReference type="EMBL" id="WWC62229.1"/>
    </source>
</evidence>
<dbReference type="VEuPathDB" id="FungiDB:I303_04194"/>
<feature type="compositionally biased region" description="Basic residues" evidence="1">
    <location>
        <begin position="1"/>
        <end position="13"/>
    </location>
</feature>